<gene>
    <name evidence="5" type="ORF">Ctob_011433</name>
</gene>
<dbReference type="InterPro" id="IPR036770">
    <property type="entry name" value="Ankyrin_rpt-contain_sf"/>
</dbReference>
<proteinExistence type="predicted"/>
<evidence type="ECO:0000256" key="1">
    <source>
        <dbReference type="ARBA" id="ARBA00022737"/>
    </source>
</evidence>
<evidence type="ECO:0000313" key="6">
    <source>
        <dbReference type="Proteomes" id="UP000037460"/>
    </source>
</evidence>
<dbReference type="AlphaFoldDB" id="A0A0M0JAE2"/>
<comment type="caution">
    <text evidence="5">The sequence shown here is derived from an EMBL/GenBank/DDBJ whole genome shotgun (WGS) entry which is preliminary data.</text>
</comment>
<dbReference type="Pfam" id="PF12796">
    <property type="entry name" value="Ank_2"/>
    <property type="match status" value="1"/>
</dbReference>
<evidence type="ECO:0000256" key="3">
    <source>
        <dbReference type="PROSITE-ProRule" id="PRU00023"/>
    </source>
</evidence>
<keyword evidence="2 3" id="KW-0040">ANK repeat</keyword>
<dbReference type="EMBL" id="JWZX01003180">
    <property type="protein sequence ID" value="KOO23559.1"/>
    <property type="molecule type" value="Genomic_DNA"/>
</dbReference>
<keyword evidence="6" id="KW-1185">Reference proteome</keyword>
<protein>
    <submittedName>
        <fullName evidence="5">Ankyrin repeat-containing protein</fullName>
    </submittedName>
</protein>
<accession>A0A0M0JAE2</accession>
<reference evidence="6" key="1">
    <citation type="journal article" date="2015" name="PLoS Genet.">
        <title>Genome Sequence and Transcriptome Analyses of Chrysochromulina tobin: Metabolic Tools for Enhanced Algal Fitness in the Prominent Order Prymnesiales (Haptophyceae).</title>
        <authorList>
            <person name="Hovde B.T."/>
            <person name="Deodato C.R."/>
            <person name="Hunsperger H.M."/>
            <person name="Ryken S.A."/>
            <person name="Yost W."/>
            <person name="Jha R.K."/>
            <person name="Patterson J."/>
            <person name="Monnat R.J. Jr."/>
            <person name="Barlow S.B."/>
            <person name="Starkenburg S.R."/>
            <person name="Cattolico R.A."/>
        </authorList>
    </citation>
    <scope>NUCLEOTIDE SEQUENCE</scope>
    <source>
        <strain evidence="6">CCMP291</strain>
    </source>
</reference>
<feature type="repeat" description="ANK" evidence="3">
    <location>
        <begin position="99"/>
        <end position="131"/>
    </location>
</feature>
<keyword evidence="1" id="KW-0677">Repeat</keyword>
<dbReference type="Proteomes" id="UP000037460">
    <property type="component" value="Unassembled WGS sequence"/>
</dbReference>
<evidence type="ECO:0000313" key="5">
    <source>
        <dbReference type="EMBL" id="KOO23559.1"/>
    </source>
</evidence>
<organism evidence="5 6">
    <name type="scientific">Chrysochromulina tobinii</name>
    <dbReference type="NCBI Taxonomy" id="1460289"/>
    <lineage>
        <taxon>Eukaryota</taxon>
        <taxon>Haptista</taxon>
        <taxon>Haptophyta</taxon>
        <taxon>Prymnesiophyceae</taxon>
        <taxon>Prymnesiales</taxon>
        <taxon>Chrysochromulinaceae</taxon>
        <taxon>Chrysochromulina</taxon>
    </lineage>
</organism>
<dbReference type="PROSITE" id="PS50297">
    <property type="entry name" value="ANK_REP_REGION"/>
    <property type="match status" value="2"/>
</dbReference>
<feature type="compositionally biased region" description="Polar residues" evidence="4">
    <location>
        <begin position="524"/>
        <end position="534"/>
    </location>
</feature>
<name>A0A0M0JAE2_9EUKA</name>
<feature type="region of interest" description="Disordered" evidence="4">
    <location>
        <begin position="342"/>
        <end position="368"/>
    </location>
</feature>
<dbReference type="InterPro" id="IPR002110">
    <property type="entry name" value="Ankyrin_rpt"/>
</dbReference>
<dbReference type="SUPFAM" id="SSF48403">
    <property type="entry name" value="Ankyrin repeat"/>
    <property type="match status" value="1"/>
</dbReference>
<evidence type="ECO:0000256" key="2">
    <source>
        <dbReference type="ARBA" id="ARBA00023043"/>
    </source>
</evidence>
<dbReference type="OrthoDB" id="341259at2759"/>
<evidence type="ECO:0000256" key="4">
    <source>
        <dbReference type="SAM" id="MobiDB-lite"/>
    </source>
</evidence>
<dbReference type="PROSITE" id="PS50088">
    <property type="entry name" value="ANK_REPEAT"/>
    <property type="match status" value="2"/>
</dbReference>
<feature type="compositionally biased region" description="Basic and acidic residues" evidence="4">
    <location>
        <begin position="500"/>
        <end position="514"/>
    </location>
</feature>
<dbReference type="PANTHER" id="PTHR24201">
    <property type="entry name" value="ANK_REP_REGION DOMAIN-CONTAINING PROTEIN"/>
    <property type="match status" value="1"/>
</dbReference>
<feature type="region of interest" description="Disordered" evidence="4">
    <location>
        <begin position="500"/>
        <end position="534"/>
    </location>
</feature>
<sequence>MQAVRDAFPLAMVSETFPHDVDQRIDKILLESCTTRWSVGYAQFWYGSNQFREGYDKDLELVANSIGITALMLAAMEGNVDAARILLRRGASVGLVNCYGRTAIILAAMAGHVEMVKLLLSVDAPIDISDAFGRDALAWAEARGHKHVAILVRKHAHERRDWRMEMLREREAHRAAIAGKMSSGSPSSAGGAIDGARYQPGADAAVDASYDASARSATSSARRETACSSTSFAGPSYAVPTSSHEAVGSARHNRAPFRRIGPIGFGVLSSRKGALPAAVAQKHGLAPVAGAPAAAPVLSPTKASAKSSTTTSTASSVSSASGISSAVSGISSAVSGSFASSSATSVVSGTPPATGLRPGAKSSVRGSARTDFSSARSAVLSTRSMPGFISKFSLGSADGRLGARAGSSTNPNLDLFLATQKAREAGAHGGATSDRGPSNAWEPLPMETLPDSMAARRHHDREWEERLRMKHELRSVDSKKFHSSRRRHWMSSSRRWIERRKEVKASMTPKDRKASRLRLYSSPRHYTTQPRVYT</sequence>
<feature type="compositionally biased region" description="Low complexity" evidence="4">
    <location>
        <begin position="217"/>
        <end position="231"/>
    </location>
</feature>
<dbReference type="InterPro" id="IPR050776">
    <property type="entry name" value="Ank_Repeat/CDKN_Inhibitor"/>
</dbReference>
<feature type="repeat" description="ANK" evidence="3">
    <location>
        <begin position="66"/>
        <end position="98"/>
    </location>
</feature>
<feature type="region of interest" description="Disordered" evidence="4">
    <location>
        <begin position="217"/>
        <end position="250"/>
    </location>
</feature>
<dbReference type="Gene3D" id="1.25.40.20">
    <property type="entry name" value="Ankyrin repeat-containing domain"/>
    <property type="match status" value="1"/>
</dbReference>
<dbReference type="SMART" id="SM00248">
    <property type="entry name" value="ANK"/>
    <property type="match status" value="3"/>
</dbReference>